<dbReference type="eggNOG" id="KOG1101">
    <property type="taxonomic scope" value="Eukaryota"/>
</dbReference>
<reference evidence="2" key="1">
    <citation type="submission" date="2011-05" db="EMBL/GenBank/DDBJ databases">
        <authorList>
            <person name="Richards S.R."/>
            <person name="Qu J."/>
            <person name="Jiang H."/>
            <person name="Jhangiani S.N."/>
            <person name="Agravi P."/>
            <person name="Goodspeed R."/>
            <person name="Gross S."/>
            <person name="Mandapat C."/>
            <person name="Jackson L."/>
            <person name="Mathew T."/>
            <person name="Pu L."/>
            <person name="Thornton R."/>
            <person name="Saada N."/>
            <person name="Wilczek-Boney K.B."/>
            <person name="Lee S."/>
            <person name="Kovar C."/>
            <person name="Wu Y."/>
            <person name="Scherer S.E."/>
            <person name="Worley K.C."/>
            <person name="Muzny D.M."/>
            <person name="Gibbs R."/>
        </authorList>
    </citation>
    <scope>NUCLEOTIDE SEQUENCE</scope>
    <source>
        <strain evidence="2">Brora</strain>
    </source>
</reference>
<dbReference type="HOGENOM" id="CLU_016347_5_2_1"/>
<dbReference type="GO" id="GO:0005634">
    <property type="term" value="C:nucleus"/>
    <property type="evidence" value="ECO:0007669"/>
    <property type="project" value="TreeGrafter"/>
</dbReference>
<dbReference type="GO" id="GO:0051726">
    <property type="term" value="P:regulation of cell cycle"/>
    <property type="evidence" value="ECO:0007669"/>
    <property type="project" value="TreeGrafter"/>
</dbReference>
<dbReference type="GO" id="GO:0005737">
    <property type="term" value="C:cytoplasm"/>
    <property type="evidence" value="ECO:0007669"/>
    <property type="project" value="TreeGrafter"/>
</dbReference>
<dbReference type="CDD" id="cd00022">
    <property type="entry name" value="BIR"/>
    <property type="match status" value="1"/>
</dbReference>
<evidence type="ECO:0000313" key="1">
    <source>
        <dbReference type="EnsemblMetazoa" id="SMAR000969-PA"/>
    </source>
</evidence>
<dbReference type="GO" id="GO:0031398">
    <property type="term" value="P:positive regulation of protein ubiquitination"/>
    <property type="evidence" value="ECO:0007669"/>
    <property type="project" value="TreeGrafter"/>
</dbReference>
<dbReference type="PhylomeDB" id="T1IJA8"/>
<accession>T1IJA8</accession>
<dbReference type="PROSITE" id="PS50143">
    <property type="entry name" value="BIR_REPEAT_2"/>
    <property type="match status" value="1"/>
</dbReference>
<dbReference type="SUPFAM" id="SSF57924">
    <property type="entry name" value="Inhibitor of apoptosis (IAP) repeat"/>
    <property type="match status" value="1"/>
</dbReference>
<protein>
    <submittedName>
        <fullName evidence="1">Uncharacterized protein</fullName>
    </submittedName>
</protein>
<dbReference type="PANTHER" id="PTHR10044:SF139">
    <property type="entry name" value="DEATH-ASSOCIATED INHIBITOR OF APOPTOSIS 2"/>
    <property type="match status" value="1"/>
</dbReference>
<dbReference type="Pfam" id="PF00653">
    <property type="entry name" value="BIR"/>
    <property type="match status" value="1"/>
</dbReference>
<dbReference type="PANTHER" id="PTHR10044">
    <property type="entry name" value="INHIBITOR OF APOPTOSIS"/>
    <property type="match status" value="1"/>
</dbReference>
<sequence length="83" mass="10125">MMSRCAMMNRIEQRKKTFHNWPAYKCNVDSQAPARAGFIYLGEEDSVECVYCFGRLKQWAYNERPILEHYLWFPYRPLMKMMF</sequence>
<proteinExistence type="predicted"/>
<evidence type="ECO:0000313" key="2">
    <source>
        <dbReference type="Proteomes" id="UP000014500"/>
    </source>
</evidence>
<organism evidence="1 2">
    <name type="scientific">Strigamia maritima</name>
    <name type="common">European centipede</name>
    <name type="synonym">Geophilus maritimus</name>
    <dbReference type="NCBI Taxonomy" id="126957"/>
    <lineage>
        <taxon>Eukaryota</taxon>
        <taxon>Metazoa</taxon>
        <taxon>Ecdysozoa</taxon>
        <taxon>Arthropoda</taxon>
        <taxon>Myriapoda</taxon>
        <taxon>Chilopoda</taxon>
        <taxon>Pleurostigmophora</taxon>
        <taxon>Geophilomorpha</taxon>
        <taxon>Linotaeniidae</taxon>
        <taxon>Strigamia</taxon>
    </lineage>
</organism>
<dbReference type="EMBL" id="JH430236">
    <property type="status" value="NOT_ANNOTATED_CDS"/>
    <property type="molecule type" value="Genomic_DNA"/>
</dbReference>
<keyword evidence="2" id="KW-1185">Reference proteome</keyword>
<dbReference type="Gene3D" id="1.10.1170.10">
    <property type="entry name" value="Inhibitor Of Apoptosis Protein (2mihbC-IAP-1), Chain A"/>
    <property type="match status" value="1"/>
</dbReference>
<dbReference type="STRING" id="126957.T1IJA8"/>
<dbReference type="Proteomes" id="UP000014500">
    <property type="component" value="Unassembled WGS sequence"/>
</dbReference>
<dbReference type="GO" id="GO:0043066">
    <property type="term" value="P:negative regulation of apoptotic process"/>
    <property type="evidence" value="ECO:0007669"/>
    <property type="project" value="TreeGrafter"/>
</dbReference>
<dbReference type="GO" id="GO:0043027">
    <property type="term" value="F:cysteine-type endopeptidase inhibitor activity involved in apoptotic process"/>
    <property type="evidence" value="ECO:0007669"/>
    <property type="project" value="TreeGrafter"/>
</dbReference>
<reference evidence="1" key="2">
    <citation type="submission" date="2015-02" db="UniProtKB">
        <authorList>
            <consortium name="EnsemblMetazoa"/>
        </authorList>
    </citation>
    <scope>IDENTIFICATION</scope>
</reference>
<dbReference type="InterPro" id="IPR001370">
    <property type="entry name" value="BIR_rpt"/>
</dbReference>
<dbReference type="AlphaFoldDB" id="T1IJA8"/>
<dbReference type="InterPro" id="IPR050784">
    <property type="entry name" value="IAP"/>
</dbReference>
<dbReference type="GO" id="GO:0061630">
    <property type="term" value="F:ubiquitin protein ligase activity"/>
    <property type="evidence" value="ECO:0007669"/>
    <property type="project" value="TreeGrafter"/>
</dbReference>
<dbReference type="EnsemblMetazoa" id="SMAR000969-RA">
    <property type="protein sequence ID" value="SMAR000969-PA"/>
    <property type="gene ID" value="SMAR000969"/>
</dbReference>
<name>T1IJA8_STRMM</name>
<dbReference type="SMART" id="SM00238">
    <property type="entry name" value="BIR"/>
    <property type="match status" value="1"/>
</dbReference>